<dbReference type="EMBL" id="JAARSH010000016">
    <property type="protein sequence ID" value="MBC1617932.1"/>
    <property type="molecule type" value="Genomic_DNA"/>
</dbReference>
<feature type="domain" description="Pesticidal crystal protein Cry22Aa Ig-like" evidence="2">
    <location>
        <begin position="378"/>
        <end position="431"/>
    </location>
</feature>
<comment type="caution">
    <text evidence="3">The sequence shown here is derived from an EMBL/GenBank/DDBJ whole genome shotgun (WGS) entry which is preliminary data.</text>
</comment>
<dbReference type="Proteomes" id="UP000574104">
    <property type="component" value="Unassembled WGS sequence"/>
</dbReference>
<feature type="domain" description="Pesticidal crystal protein Cry22Aa Ig-like" evidence="2">
    <location>
        <begin position="284"/>
        <end position="342"/>
    </location>
</feature>
<dbReference type="RefSeq" id="WP_185406830.1">
    <property type="nucleotide sequence ID" value="NZ_JAARPT010000013.1"/>
</dbReference>
<dbReference type="InterPro" id="IPR013783">
    <property type="entry name" value="Ig-like_fold"/>
</dbReference>
<gene>
    <name evidence="3" type="ORF">HB836_16080</name>
    <name evidence="4" type="ORF">HB904_17275</name>
</gene>
<dbReference type="Gene3D" id="2.60.40.10">
    <property type="entry name" value="Immunoglobulins"/>
    <property type="match status" value="3"/>
</dbReference>
<feature type="compositionally biased region" description="Basic and acidic residues" evidence="1">
    <location>
        <begin position="54"/>
        <end position="73"/>
    </location>
</feature>
<feature type="domain" description="Pesticidal crystal protein Cry22Aa Ig-like" evidence="2">
    <location>
        <begin position="206"/>
        <end position="273"/>
    </location>
</feature>
<dbReference type="InterPro" id="IPR032179">
    <property type="entry name" value="Cry22Aa_Ig-like"/>
</dbReference>
<organism evidence="3 5">
    <name type="scientific">Listeria booriae</name>
    <dbReference type="NCBI Taxonomy" id="1552123"/>
    <lineage>
        <taxon>Bacteria</taxon>
        <taxon>Bacillati</taxon>
        <taxon>Bacillota</taxon>
        <taxon>Bacilli</taxon>
        <taxon>Bacillales</taxon>
        <taxon>Listeriaceae</taxon>
        <taxon>Listeria</taxon>
    </lineage>
</organism>
<protein>
    <submittedName>
        <fullName evidence="3">DUF5011 domain-containing protein</fullName>
    </submittedName>
</protein>
<evidence type="ECO:0000313" key="5">
    <source>
        <dbReference type="Proteomes" id="UP000544413"/>
    </source>
</evidence>
<name>A0A841YQR0_9LIST</name>
<evidence type="ECO:0000313" key="6">
    <source>
        <dbReference type="Proteomes" id="UP000574104"/>
    </source>
</evidence>
<dbReference type="Proteomes" id="UP000544413">
    <property type="component" value="Unassembled WGS sequence"/>
</dbReference>
<evidence type="ECO:0000259" key="2">
    <source>
        <dbReference type="Pfam" id="PF16403"/>
    </source>
</evidence>
<evidence type="ECO:0000313" key="4">
    <source>
        <dbReference type="EMBL" id="MBC1617932.1"/>
    </source>
</evidence>
<dbReference type="AlphaFoldDB" id="A0A841YQR0"/>
<dbReference type="EMBL" id="JAARPT010000013">
    <property type="protein sequence ID" value="MBC1403112.1"/>
    <property type="molecule type" value="Genomic_DNA"/>
</dbReference>
<evidence type="ECO:0000256" key="1">
    <source>
        <dbReference type="SAM" id="MobiDB-lite"/>
    </source>
</evidence>
<sequence>MEKEKKPFNKKYMPYAVVASLTIIVAAGGIYAAIGGETVSKTKEPKQVTVAKPSSDDSRKAVTKEGAAEERKSPTIGSIFARVEERTTGSVLAEAPTVANSPVSETLKQLARVPEETPKAVTVTSPPTIVLDNKKAETPPVATPEAPNIPDVPVTPAVPEQPTDPIEPIFPVEPNIPVVPVEPPVTPSIEPETPIVVNQPPSIMAEDRTIHVGDSFDALAGVTATDEEDGDLTAKITVLYSNVNTAVEGTYTVTYEVEDSQNGKATKSITVNVVNEAPTLVASDKTILVGEVFDPLEGVTAMDAEEGDLTSKIEVMKNDVNSNVPGAYEVSYRVVDSYGKSSGWITIVVTVQVPENTAPIILAEDKTVTIGDTPDWLVDVTATDAEDGDITANIEVDASGIDLTTPGEYWLVYSVTDSQGLRTLITVQVTVVEASLIVEE</sequence>
<dbReference type="Pfam" id="PF16403">
    <property type="entry name" value="Bact_surface_Ig-like"/>
    <property type="match status" value="3"/>
</dbReference>
<feature type="region of interest" description="Disordered" evidence="1">
    <location>
        <begin position="42"/>
        <end position="76"/>
    </location>
</feature>
<reference evidence="5 6" key="1">
    <citation type="submission" date="2020-03" db="EMBL/GenBank/DDBJ databases">
        <title>Soil Listeria distribution.</title>
        <authorList>
            <person name="Liao J."/>
            <person name="Wiedmann M."/>
        </authorList>
    </citation>
    <scope>NUCLEOTIDE SEQUENCE [LARGE SCALE GENOMIC DNA]</scope>
    <source>
        <strain evidence="4 6">FSL L7-1299</strain>
        <strain evidence="3 5">FSL L7-1658</strain>
    </source>
</reference>
<accession>A0A841YQR0</accession>
<proteinExistence type="predicted"/>
<evidence type="ECO:0000313" key="3">
    <source>
        <dbReference type="EMBL" id="MBC1403112.1"/>
    </source>
</evidence>